<dbReference type="RefSeq" id="WP_069313074.1">
    <property type="nucleotide sequence ID" value="NZ_MDTU01000001.1"/>
</dbReference>
<dbReference type="PANTHER" id="PTHR22893:SF55">
    <property type="entry name" value="OXIDOREDUCTASE-RELATED"/>
    <property type="match status" value="1"/>
</dbReference>
<dbReference type="PANTHER" id="PTHR22893">
    <property type="entry name" value="NADH OXIDOREDUCTASE-RELATED"/>
    <property type="match status" value="1"/>
</dbReference>
<dbReference type="Proteomes" id="UP000094329">
    <property type="component" value="Unassembled WGS sequence"/>
</dbReference>
<dbReference type="EMBL" id="MDTU01000001">
    <property type="protein sequence ID" value="ODN43276.1"/>
    <property type="molecule type" value="Genomic_DNA"/>
</dbReference>
<dbReference type="InterPro" id="IPR001155">
    <property type="entry name" value="OxRdtase_FMN_N"/>
</dbReference>
<sequence length="378" mass="42248">MKVDNYLSALKQPFKLGALELRNRSVMAPMTRMQTSDNQVDDKMVEYYRQRAAGGLGLIITEGVPVNDSAHGYDNVPSFYGESIESWRPLVEAVHAEGAKIMPQLWHVGSVRQAGKGPNPLSPIYGPSAKIFPDPNNTGLDLPTEMTAEQIEQVIGDFVNAAVAAKDLGFDGIELHGAHGYLLDQFMWQQTNVRLDEFGGDTIAERINFVSTLVKRVRAAVGPDFPIVLRISQWKMGNYQAKNAATPEELAEQLLPLAEAGVDIFHASTRRWWQAEFAGSVLNYAGWIQKITGKPTMTVGNIGVDHAYKDSRQQRKNTIIEQSYEQLDQRLALGEFDLFAIGRALLADANFVNKLFDNKESEIINFNLERHMPYKSYE</sequence>
<dbReference type="InterPro" id="IPR045247">
    <property type="entry name" value="Oye-like"/>
</dbReference>
<dbReference type="InterPro" id="IPR013785">
    <property type="entry name" value="Aldolase_TIM"/>
</dbReference>
<dbReference type="Pfam" id="PF00724">
    <property type="entry name" value="Oxidored_FMN"/>
    <property type="match status" value="1"/>
</dbReference>
<gene>
    <name evidence="2" type="ORF">BGC07_10545</name>
</gene>
<reference evidence="2 3" key="1">
    <citation type="submission" date="2016-08" db="EMBL/GenBank/DDBJ databases">
        <title>Draft genome sequence of Candidatus Piscirickettsia litoralis, from seawater.</title>
        <authorList>
            <person name="Wan X."/>
            <person name="Lee A.J."/>
            <person name="Hou S."/>
            <person name="Donachie S.P."/>
        </authorList>
    </citation>
    <scope>NUCLEOTIDE SEQUENCE [LARGE SCALE GENOMIC DNA]</scope>
    <source>
        <strain evidence="2 3">Y2</strain>
    </source>
</reference>
<accession>A0ABX3A331</accession>
<evidence type="ECO:0000313" key="3">
    <source>
        <dbReference type="Proteomes" id="UP000094329"/>
    </source>
</evidence>
<evidence type="ECO:0000313" key="2">
    <source>
        <dbReference type="EMBL" id="ODN43276.1"/>
    </source>
</evidence>
<proteinExistence type="predicted"/>
<dbReference type="SUPFAM" id="SSF51395">
    <property type="entry name" value="FMN-linked oxidoreductases"/>
    <property type="match status" value="1"/>
</dbReference>
<organism evidence="2 3">
    <name type="scientific">Piscirickettsia litoralis</name>
    <dbReference type="NCBI Taxonomy" id="1891921"/>
    <lineage>
        <taxon>Bacteria</taxon>
        <taxon>Pseudomonadati</taxon>
        <taxon>Pseudomonadota</taxon>
        <taxon>Gammaproteobacteria</taxon>
        <taxon>Thiotrichales</taxon>
        <taxon>Piscirickettsiaceae</taxon>
        <taxon>Piscirickettsia</taxon>
    </lineage>
</organism>
<name>A0ABX3A331_9GAMM</name>
<dbReference type="Gene3D" id="3.20.20.70">
    <property type="entry name" value="Aldolase class I"/>
    <property type="match status" value="1"/>
</dbReference>
<feature type="domain" description="NADH:flavin oxidoreductase/NADH oxidase N-terminal" evidence="1">
    <location>
        <begin position="12"/>
        <end position="358"/>
    </location>
</feature>
<protein>
    <recommendedName>
        <fullName evidence="1">NADH:flavin oxidoreductase/NADH oxidase N-terminal domain-containing protein</fullName>
    </recommendedName>
</protein>
<keyword evidence="3" id="KW-1185">Reference proteome</keyword>
<evidence type="ECO:0000259" key="1">
    <source>
        <dbReference type="Pfam" id="PF00724"/>
    </source>
</evidence>
<comment type="caution">
    <text evidence="2">The sequence shown here is derived from an EMBL/GenBank/DDBJ whole genome shotgun (WGS) entry which is preliminary data.</text>
</comment>